<sequence length="53" mass="6346">MLKARPELGKPLYKGLNQDAWYWIEDSYRNRAHCLEKSLLLELITLVSDYEFD</sequence>
<reference evidence="1 2" key="1">
    <citation type="submission" date="2016-05" db="EMBL/GenBank/DDBJ databases">
        <title>Single-cell genome of chain-forming Candidatus Thiomargarita nelsonii and comparison to other large sulfur-oxidizing bacteria.</title>
        <authorList>
            <person name="Winkel M."/>
            <person name="Salman V."/>
            <person name="Woyke T."/>
            <person name="Schulz-Vogt H."/>
            <person name="Richter M."/>
            <person name="Flood B."/>
            <person name="Bailey J."/>
            <person name="Amann R."/>
            <person name="Mussmann M."/>
        </authorList>
    </citation>
    <scope>NUCLEOTIDE SEQUENCE [LARGE SCALE GENOMIC DNA]</scope>
    <source>
        <strain evidence="1 2">THI036</strain>
    </source>
</reference>
<name>A0A176S5K9_9GAMM</name>
<keyword evidence="2" id="KW-1185">Reference proteome</keyword>
<organism evidence="1 2">
    <name type="scientific">Candidatus Thiomargarita nelsonii</name>
    <dbReference type="NCBI Taxonomy" id="1003181"/>
    <lineage>
        <taxon>Bacteria</taxon>
        <taxon>Pseudomonadati</taxon>
        <taxon>Pseudomonadota</taxon>
        <taxon>Gammaproteobacteria</taxon>
        <taxon>Thiotrichales</taxon>
        <taxon>Thiotrichaceae</taxon>
        <taxon>Thiomargarita</taxon>
    </lineage>
</organism>
<proteinExistence type="predicted"/>
<accession>A0A176S5K9</accession>
<protein>
    <submittedName>
        <fullName evidence="1">Uncharacterized protein</fullName>
    </submittedName>
</protein>
<comment type="caution">
    <text evidence="1">The sequence shown here is derived from an EMBL/GenBank/DDBJ whole genome shotgun (WGS) entry which is preliminary data.</text>
</comment>
<evidence type="ECO:0000313" key="1">
    <source>
        <dbReference type="EMBL" id="OAD23391.1"/>
    </source>
</evidence>
<dbReference type="Proteomes" id="UP000076962">
    <property type="component" value="Unassembled WGS sequence"/>
</dbReference>
<dbReference type="AlphaFoldDB" id="A0A176S5K9"/>
<evidence type="ECO:0000313" key="2">
    <source>
        <dbReference type="Proteomes" id="UP000076962"/>
    </source>
</evidence>
<gene>
    <name evidence="1" type="ORF">THIOM_000778</name>
</gene>
<dbReference type="EMBL" id="LUTY01000396">
    <property type="protein sequence ID" value="OAD23391.1"/>
    <property type="molecule type" value="Genomic_DNA"/>
</dbReference>